<dbReference type="EMBL" id="HBHX01058000">
    <property type="protein sequence ID" value="CAE0137962.1"/>
    <property type="molecule type" value="Transcribed_RNA"/>
</dbReference>
<organism evidence="2">
    <name type="scientific">Haptolina ericina</name>
    <dbReference type="NCBI Taxonomy" id="156174"/>
    <lineage>
        <taxon>Eukaryota</taxon>
        <taxon>Haptista</taxon>
        <taxon>Haptophyta</taxon>
        <taxon>Prymnesiophyceae</taxon>
        <taxon>Prymnesiales</taxon>
        <taxon>Prymnesiaceae</taxon>
        <taxon>Haptolina</taxon>
    </lineage>
</organism>
<accession>A0A7S3BK62</accession>
<feature type="domain" description="PH" evidence="1">
    <location>
        <begin position="53"/>
        <end position="150"/>
    </location>
</feature>
<sequence length="189" mass="21380">MFAQAFTHWAMPVPLAERQMQALWKEKKSRTAPHADDFSWMHPPSPLVPENSSPKLSGWLGKQHSSRRWGKRFVDVDDYRGRLILTSKSRRPRDVCALQDIAICEALGDDANDVARHAFEIKCGGLHLTLDAHTGEDLRFWLVNLRARIAAWQDRAKSEGLAVAKPAFGAAGEQEWLRPAADGTWRADW</sequence>
<name>A0A7S3BK62_9EUKA</name>
<gene>
    <name evidence="2" type="ORF">HERI1096_LOCUS31999</name>
</gene>
<dbReference type="Gene3D" id="2.30.29.30">
    <property type="entry name" value="Pleckstrin-homology domain (PH domain)/Phosphotyrosine-binding domain (PTB)"/>
    <property type="match status" value="1"/>
</dbReference>
<dbReference type="SUPFAM" id="SSF50729">
    <property type="entry name" value="PH domain-like"/>
    <property type="match status" value="1"/>
</dbReference>
<dbReference type="InterPro" id="IPR011993">
    <property type="entry name" value="PH-like_dom_sf"/>
</dbReference>
<proteinExistence type="predicted"/>
<reference evidence="2" key="1">
    <citation type="submission" date="2021-01" db="EMBL/GenBank/DDBJ databases">
        <authorList>
            <person name="Corre E."/>
            <person name="Pelletier E."/>
            <person name="Niang G."/>
            <person name="Scheremetjew M."/>
            <person name="Finn R."/>
            <person name="Kale V."/>
            <person name="Holt S."/>
            <person name="Cochrane G."/>
            <person name="Meng A."/>
            <person name="Brown T."/>
            <person name="Cohen L."/>
        </authorList>
    </citation>
    <scope>NUCLEOTIDE SEQUENCE</scope>
    <source>
        <strain evidence="2">CCMP281</strain>
    </source>
</reference>
<evidence type="ECO:0000259" key="1">
    <source>
        <dbReference type="PROSITE" id="PS50003"/>
    </source>
</evidence>
<dbReference type="InterPro" id="IPR001849">
    <property type="entry name" value="PH_domain"/>
</dbReference>
<dbReference type="PROSITE" id="PS50003">
    <property type="entry name" value="PH_DOMAIN"/>
    <property type="match status" value="1"/>
</dbReference>
<protein>
    <recommendedName>
        <fullName evidence="1">PH domain-containing protein</fullName>
    </recommendedName>
</protein>
<evidence type="ECO:0000313" key="2">
    <source>
        <dbReference type="EMBL" id="CAE0137962.1"/>
    </source>
</evidence>
<dbReference type="AlphaFoldDB" id="A0A7S3BK62"/>